<dbReference type="InterPro" id="IPR023395">
    <property type="entry name" value="MCP_dom_sf"/>
</dbReference>
<protein>
    <submittedName>
        <fullName evidence="16">Uncharacterized protein</fullName>
    </submittedName>
</protein>
<proteinExistence type="inferred from homology"/>
<keyword evidence="6" id="KW-0677">Repeat</keyword>
<feature type="transmembrane region" description="Helical" evidence="15">
    <location>
        <begin position="200"/>
        <end position="223"/>
    </location>
</feature>
<evidence type="ECO:0000256" key="10">
    <source>
        <dbReference type="ARBA" id="ARBA00023128"/>
    </source>
</evidence>
<dbReference type="PRINTS" id="PR00926">
    <property type="entry name" value="MITOCARRIER"/>
</dbReference>
<evidence type="ECO:0000256" key="7">
    <source>
        <dbReference type="ARBA" id="ARBA00022792"/>
    </source>
</evidence>
<keyword evidence="17" id="KW-1185">Reference proteome</keyword>
<evidence type="ECO:0000256" key="12">
    <source>
        <dbReference type="PROSITE-ProRule" id="PRU00282"/>
    </source>
</evidence>
<gene>
    <name evidence="16" type="primary">PLEST002622</name>
    <name evidence="16" type="ORF">PLESTB_001252700</name>
</gene>
<evidence type="ECO:0000256" key="4">
    <source>
        <dbReference type="ARBA" id="ARBA00022692"/>
    </source>
</evidence>
<keyword evidence="7" id="KW-0999">Mitochondrion inner membrane</keyword>
<feature type="region of interest" description="Disordered" evidence="14">
    <location>
        <begin position="1"/>
        <end position="27"/>
    </location>
</feature>
<keyword evidence="5" id="KW-0479">Metal-binding</keyword>
<dbReference type="PANTHER" id="PTHR24089">
    <property type="entry name" value="SOLUTE CARRIER FAMILY 25"/>
    <property type="match status" value="1"/>
</dbReference>
<feature type="compositionally biased region" description="Polar residues" evidence="14">
    <location>
        <begin position="1"/>
        <end position="10"/>
    </location>
</feature>
<dbReference type="InterPro" id="IPR018108">
    <property type="entry name" value="MCP_transmembrane"/>
</dbReference>
<dbReference type="GO" id="GO:0055085">
    <property type="term" value="P:transmembrane transport"/>
    <property type="evidence" value="ECO:0007669"/>
    <property type="project" value="InterPro"/>
</dbReference>
<feature type="repeat" description="Solcar" evidence="12">
    <location>
        <begin position="238"/>
        <end position="336"/>
    </location>
</feature>
<keyword evidence="11 12" id="KW-0472">Membrane</keyword>
<dbReference type="FunFam" id="1.50.40.10:FF:000016">
    <property type="entry name" value="Solute carrier family 25 member 23"/>
    <property type="match status" value="1"/>
</dbReference>
<evidence type="ECO:0000256" key="13">
    <source>
        <dbReference type="RuleBase" id="RU000488"/>
    </source>
</evidence>
<evidence type="ECO:0000256" key="14">
    <source>
        <dbReference type="SAM" id="MobiDB-lite"/>
    </source>
</evidence>
<evidence type="ECO:0000313" key="17">
    <source>
        <dbReference type="Proteomes" id="UP001165080"/>
    </source>
</evidence>
<feature type="repeat" description="Solcar" evidence="12">
    <location>
        <begin position="51"/>
        <end position="136"/>
    </location>
</feature>
<organism evidence="16 17">
    <name type="scientific">Pleodorina starrii</name>
    <dbReference type="NCBI Taxonomy" id="330485"/>
    <lineage>
        <taxon>Eukaryota</taxon>
        <taxon>Viridiplantae</taxon>
        <taxon>Chlorophyta</taxon>
        <taxon>core chlorophytes</taxon>
        <taxon>Chlorophyceae</taxon>
        <taxon>CS clade</taxon>
        <taxon>Chlamydomonadales</taxon>
        <taxon>Volvocaceae</taxon>
        <taxon>Pleodorina</taxon>
    </lineage>
</organism>
<evidence type="ECO:0000256" key="5">
    <source>
        <dbReference type="ARBA" id="ARBA00022723"/>
    </source>
</evidence>
<keyword evidence="8" id="KW-0106">Calcium</keyword>
<sequence length="343" mass="37394">MSLHSYSSPMTELGSDAAGPGPGSSVYANLAQKKHQHQHHHQQHHEHHDPLRAEKVFLSGALSGAISRTATAPVDRLKMLLQTHDDAKGLSLRQGWQKMLAEGSIKSFFKGNGANVVKIAPETALKLTLNDAIRSFLAQDPDHVRVRERMASGGIAGAIAQGLLYPLDTIRTRLAVSKPGTYAGILHAAYRIRRDEGVLAFYRGMMPSMIGILPFAGVDIALFEVFKDQLYERYDGPPPHMGIVVAGMLSSSVAQVVSYPLALVRTRLQAQASHQRAPDGSLVLGELKYRGMMDVFRKTLQHEGVRGLYKGLLPNLLKLAPAAGIGWFVFEETKLALGVDPRS</sequence>
<evidence type="ECO:0000256" key="1">
    <source>
        <dbReference type="ARBA" id="ARBA00004448"/>
    </source>
</evidence>
<dbReference type="SUPFAM" id="SSF103506">
    <property type="entry name" value="Mitochondrial carrier"/>
    <property type="match status" value="1"/>
</dbReference>
<evidence type="ECO:0000256" key="8">
    <source>
        <dbReference type="ARBA" id="ARBA00022837"/>
    </source>
</evidence>
<dbReference type="GO" id="GO:0005743">
    <property type="term" value="C:mitochondrial inner membrane"/>
    <property type="evidence" value="ECO:0007669"/>
    <property type="project" value="UniProtKB-SubCell"/>
</dbReference>
<dbReference type="PROSITE" id="PS50920">
    <property type="entry name" value="SOLCAR"/>
    <property type="match status" value="3"/>
</dbReference>
<reference evidence="16 17" key="1">
    <citation type="journal article" date="2023" name="Commun. Biol.">
        <title>Reorganization of the ancestral sex-determining regions during the evolution of trioecy in Pleodorina starrii.</title>
        <authorList>
            <person name="Takahashi K."/>
            <person name="Suzuki S."/>
            <person name="Kawai-Toyooka H."/>
            <person name="Yamamoto K."/>
            <person name="Hamaji T."/>
            <person name="Ootsuki R."/>
            <person name="Yamaguchi H."/>
            <person name="Kawachi M."/>
            <person name="Higashiyama T."/>
            <person name="Nozaki H."/>
        </authorList>
    </citation>
    <scope>NUCLEOTIDE SEQUENCE [LARGE SCALE GENOMIC DNA]</scope>
    <source>
        <strain evidence="16 17">NIES-4479</strain>
    </source>
</reference>
<dbReference type="GO" id="GO:0046872">
    <property type="term" value="F:metal ion binding"/>
    <property type="evidence" value="ECO:0007669"/>
    <property type="project" value="UniProtKB-KW"/>
</dbReference>
<feature type="transmembrane region" description="Helical" evidence="15">
    <location>
        <begin position="243"/>
        <end position="264"/>
    </location>
</feature>
<comment type="similarity">
    <text evidence="2 13">Belongs to the mitochondrial carrier (TC 2.A.29) family.</text>
</comment>
<feature type="compositionally biased region" description="Low complexity" evidence="14">
    <location>
        <begin position="14"/>
        <end position="25"/>
    </location>
</feature>
<evidence type="ECO:0000256" key="3">
    <source>
        <dbReference type="ARBA" id="ARBA00022448"/>
    </source>
</evidence>
<keyword evidence="4 12" id="KW-0812">Transmembrane</keyword>
<dbReference type="InterPro" id="IPR002067">
    <property type="entry name" value="MCP"/>
</dbReference>
<dbReference type="Pfam" id="PF00153">
    <property type="entry name" value="Mito_carr"/>
    <property type="match status" value="3"/>
</dbReference>
<evidence type="ECO:0000256" key="9">
    <source>
        <dbReference type="ARBA" id="ARBA00022989"/>
    </source>
</evidence>
<dbReference type="EMBL" id="BRXU01000019">
    <property type="protein sequence ID" value="GLC57677.1"/>
    <property type="molecule type" value="Genomic_DNA"/>
</dbReference>
<dbReference type="Proteomes" id="UP001165080">
    <property type="component" value="Unassembled WGS sequence"/>
</dbReference>
<accession>A0A9W6BSZ9</accession>
<keyword evidence="10" id="KW-0496">Mitochondrion</keyword>
<dbReference type="AlphaFoldDB" id="A0A9W6BSZ9"/>
<comment type="subcellular location">
    <subcellularLocation>
        <location evidence="1">Mitochondrion inner membrane</location>
        <topology evidence="1">Multi-pass membrane protein</topology>
    </subcellularLocation>
</comment>
<evidence type="ECO:0000313" key="16">
    <source>
        <dbReference type="EMBL" id="GLC57677.1"/>
    </source>
</evidence>
<keyword evidence="9 15" id="KW-1133">Transmembrane helix</keyword>
<evidence type="ECO:0000256" key="11">
    <source>
        <dbReference type="ARBA" id="ARBA00023136"/>
    </source>
</evidence>
<dbReference type="Gene3D" id="1.50.40.10">
    <property type="entry name" value="Mitochondrial carrier domain"/>
    <property type="match status" value="1"/>
</dbReference>
<feature type="repeat" description="Solcar" evidence="12">
    <location>
        <begin position="144"/>
        <end position="229"/>
    </location>
</feature>
<name>A0A9W6BSZ9_9CHLO</name>
<evidence type="ECO:0000256" key="2">
    <source>
        <dbReference type="ARBA" id="ARBA00006375"/>
    </source>
</evidence>
<keyword evidence="3 13" id="KW-0813">Transport</keyword>
<evidence type="ECO:0000256" key="6">
    <source>
        <dbReference type="ARBA" id="ARBA00022737"/>
    </source>
</evidence>
<dbReference type="OrthoDB" id="270584at2759"/>
<evidence type="ECO:0000256" key="15">
    <source>
        <dbReference type="SAM" id="Phobius"/>
    </source>
</evidence>
<comment type="caution">
    <text evidence="16">The sequence shown here is derived from an EMBL/GenBank/DDBJ whole genome shotgun (WGS) entry which is preliminary data.</text>
</comment>